<gene>
    <name evidence="7" type="ORF">BD821_11112</name>
</gene>
<dbReference type="GO" id="GO:0003723">
    <property type="term" value="F:RNA binding"/>
    <property type="evidence" value="ECO:0007669"/>
    <property type="project" value="UniProtKB-KW"/>
</dbReference>
<dbReference type="Gene3D" id="2.40.50.140">
    <property type="entry name" value="Nucleic acid-binding proteins"/>
    <property type="match status" value="1"/>
</dbReference>
<dbReference type="PANTHER" id="PTHR30001:SF0">
    <property type="entry name" value="RIBONUCLEASE G"/>
    <property type="match status" value="1"/>
</dbReference>
<feature type="domain" description="RNA-binding protein AU-1/Ribonuclease E/G" evidence="6">
    <location>
        <begin position="105"/>
        <end position="370"/>
    </location>
</feature>
<evidence type="ECO:0000256" key="2">
    <source>
        <dbReference type="ARBA" id="ARBA00022723"/>
    </source>
</evidence>
<accession>A0A2S6FWS4</accession>
<evidence type="ECO:0000256" key="4">
    <source>
        <dbReference type="ARBA" id="ARBA00022842"/>
    </source>
</evidence>
<dbReference type="Pfam" id="PF10150">
    <property type="entry name" value="RNase_E_G"/>
    <property type="match status" value="1"/>
</dbReference>
<reference evidence="7 8" key="1">
    <citation type="submission" date="2018-02" db="EMBL/GenBank/DDBJ databases">
        <title>Genomic Encyclopedia of Archaeal and Bacterial Type Strains, Phase II (KMG-II): from individual species to whole genera.</title>
        <authorList>
            <person name="Goeker M."/>
        </authorList>
    </citation>
    <scope>NUCLEOTIDE SEQUENCE [LARGE SCALE GENOMIC DNA]</scope>
    <source>
        <strain evidence="7 8">DSM 15099</strain>
    </source>
</reference>
<dbReference type="EMBL" id="PTIS01000011">
    <property type="protein sequence ID" value="PPK47955.1"/>
    <property type="molecule type" value="Genomic_DNA"/>
</dbReference>
<dbReference type="GO" id="GO:0004540">
    <property type="term" value="F:RNA nuclease activity"/>
    <property type="evidence" value="ECO:0007669"/>
    <property type="project" value="InterPro"/>
</dbReference>
<dbReference type="RefSeq" id="WP_104410102.1">
    <property type="nucleotide sequence ID" value="NZ_PTIS01000011.1"/>
</dbReference>
<dbReference type="STRING" id="37659.GCA_000703125_00154"/>
<name>A0A2S6FWS4_9CLOT</name>
<dbReference type="InterPro" id="IPR004659">
    <property type="entry name" value="RNase_E/G"/>
</dbReference>
<dbReference type="GO" id="GO:0005737">
    <property type="term" value="C:cytoplasm"/>
    <property type="evidence" value="ECO:0007669"/>
    <property type="project" value="TreeGrafter"/>
</dbReference>
<dbReference type="GO" id="GO:0046872">
    <property type="term" value="F:metal ion binding"/>
    <property type="evidence" value="ECO:0007669"/>
    <property type="project" value="UniProtKB-KW"/>
</dbReference>
<dbReference type="GO" id="GO:0006364">
    <property type="term" value="P:rRNA processing"/>
    <property type="evidence" value="ECO:0007669"/>
    <property type="project" value="TreeGrafter"/>
</dbReference>
<dbReference type="GO" id="GO:0016787">
    <property type="term" value="F:hydrolase activity"/>
    <property type="evidence" value="ECO:0007669"/>
    <property type="project" value="UniProtKB-KW"/>
</dbReference>
<protein>
    <submittedName>
        <fullName evidence="7">Ribonuclease G</fullName>
    </submittedName>
</protein>
<dbReference type="AlphaFoldDB" id="A0A2S6FWS4"/>
<dbReference type="PANTHER" id="PTHR30001">
    <property type="entry name" value="RIBONUCLEASE"/>
    <property type="match status" value="1"/>
</dbReference>
<evidence type="ECO:0000313" key="8">
    <source>
        <dbReference type="Proteomes" id="UP000239863"/>
    </source>
</evidence>
<dbReference type="InterPro" id="IPR012340">
    <property type="entry name" value="NA-bd_OB-fold"/>
</dbReference>
<keyword evidence="3" id="KW-0378">Hydrolase</keyword>
<dbReference type="InterPro" id="IPR019307">
    <property type="entry name" value="RNA-bd_AU-1/RNase_E/G"/>
</dbReference>
<organism evidence="7 8">
    <name type="scientific">Clostridium algidicarnis DSM 15099</name>
    <dbReference type="NCBI Taxonomy" id="1121295"/>
    <lineage>
        <taxon>Bacteria</taxon>
        <taxon>Bacillati</taxon>
        <taxon>Bacillota</taxon>
        <taxon>Clostridia</taxon>
        <taxon>Eubacteriales</taxon>
        <taxon>Clostridiaceae</taxon>
        <taxon>Clostridium</taxon>
    </lineage>
</organism>
<evidence type="ECO:0000313" key="7">
    <source>
        <dbReference type="EMBL" id="PPK47955.1"/>
    </source>
</evidence>
<keyword evidence="2" id="KW-0479">Metal-binding</keyword>
<keyword evidence="4" id="KW-0460">Magnesium</keyword>
<comment type="cofactor">
    <cofactor evidence="1">
        <name>Mg(2+)</name>
        <dbReference type="ChEBI" id="CHEBI:18420"/>
    </cofactor>
</comment>
<keyword evidence="5" id="KW-0694">RNA-binding</keyword>
<dbReference type="NCBIfam" id="TIGR00757">
    <property type="entry name" value="RNaseEG"/>
    <property type="match status" value="1"/>
</dbReference>
<evidence type="ECO:0000259" key="6">
    <source>
        <dbReference type="Pfam" id="PF10150"/>
    </source>
</evidence>
<comment type="caution">
    <text evidence="7">The sequence shown here is derived from an EMBL/GenBank/DDBJ whole genome shotgun (WGS) entry which is preliminary data.</text>
</comment>
<evidence type="ECO:0000256" key="5">
    <source>
        <dbReference type="ARBA" id="ARBA00022884"/>
    </source>
</evidence>
<sequence length="480" mass="56014">MRDIFIERRENLLRIAIKEDNILKECFIEEDRFEPLPGEIYKGTIKNIVPAIKCAFIDIGYEKNAYMYINPREKNKSLKKGQDILIEVAKEEIGDKGAKVNGFISLPGRYTVINNLNKGISFSKKIKDEKFKENVQNNIQALDDIAIVIRTNAQFVDVDTINKEIQKLYENYKKIYMAFNYTLKPKKLYGESNIIYKILRDSINGDTASIIVDNSSDYDIIKGYVEEKPDINIDIFHYEGHRNIFDYYEIEKEILALRNYTVPLNCGGYIVIEKTEAMNVIDVNSGKNVSNKTMEKTAYMTNHEAAVEIARQVRLRNLSGIILIDFIDMKYDEDKHKVLRALEYGFKQDKNKTMIYPFTELGLVQIARMRRGKSIYEYIQEPCNECSGKGSLLKLSYISLLIKNDILKVDAESKINNIYIEINNRYELEIKKDMAKFIETFNESGKEIYMKFVENVEYFKVEAIIFNEKIEEVREYKVII</sequence>
<dbReference type="OrthoDB" id="9804278at2"/>
<dbReference type="SUPFAM" id="SSF50249">
    <property type="entry name" value="Nucleic acid-binding proteins"/>
    <property type="match status" value="1"/>
</dbReference>
<evidence type="ECO:0000256" key="3">
    <source>
        <dbReference type="ARBA" id="ARBA00022801"/>
    </source>
</evidence>
<evidence type="ECO:0000256" key="1">
    <source>
        <dbReference type="ARBA" id="ARBA00001946"/>
    </source>
</evidence>
<proteinExistence type="predicted"/>
<dbReference type="Proteomes" id="UP000239863">
    <property type="component" value="Unassembled WGS sequence"/>
</dbReference>
<dbReference type="CDD" id="cd04453">
    <property type="entry name" value="S1_RNase_E"/>
    <property type="match status" value="1"/>
</dbReference>